<organism evidence="2 3">
    <name type="scientific">Brassica napus</name>
    <name type="common">Rape</name>
    <dbReference type="NCBI Taxonomy" id="3708"/>
    <lineage>
        <taxon>Eukaryota</taxon>
        <taxon>Viridiplantae</taxon>
        <taxon>Streptophyta</taxon>
        <taxon>Embryophyta</taxon>
        <taxon>Tracheophyta</taxon>
        <taxon>Spermatophyta</taxon>
        <taxon>Magnoliopsida</taxon>
        <taxon>eudicotyledons</taxon>
        <taxon>Gunneridae</taxon>
        <taxon>Pentapetalae</taxon>
        <taxon>rosids</taxon>
        <taxon>malvids</taxon>
        <taxon>Brassicales</taxon>
        <taxon>Brassicaceae</taxon>
        <taxon>Brassiceae</taxon>
        <taxon>Brassica</taxon>
    </lineage>
</organism>
<evidence type="ECO:0000313" key="2">
    <source>
        <dbReference type="EMBL" id="CDY43355.1"/>
    </source>
</evidence>
<evidence type="ECO:0000256" key="1">
    <source>
        <dbReference type="SAM" id="Phobius"/>
    </source>
</evidence>
<keyword evidence="1" id="KW-1133">Transmembrane helix</keyword>
<keyword evidence="1" id="KW-0472">Membrane</keyword>
<name>A0A078HXT7_BRANA</name>
<dbReference type="Proteomes" id="UP000028999">
    <property type="component" value="Unassembled WGS sequence"/>
</dbReference>
<feature type="transmembrane region" description="Helical" evidence="1">
    <location>
        <begin position="20"/>
        <end position="41"/>
    </location>
</feature>
<reference evidence="2 3" key="1">
    <citation type="journal article" date="2014" name="Science">
        <title>Plant genetics. Early allopolyploid evolution in the post-Neolithic Brassica napus oilseed genome.</title>
        <authorList>
            <person name="Chalhoub B."/>
            <person name="Denoeud F."/>
            <person name="Liu S."/>
            <person name="Parkin I.A."/>
            <person name="Tang H."/>
            <person name="Wang X."/>
            <person name="Chiquet J."/>
            <person name="Belcram H."/>
            <person name="Tong C."/>
            <person name="Samans B."/>
            <person name="Correa M."/>
            <person name="Da Silva C."/>
            <person name="Just J."/>
            <person name="Falentin C."/>
            <person name="Koh C.S."/>
            <person name="Le Clainche I."/>
            <person name="Bernard M."/>
            <person name="Bento P."/>
            <person name="Noel B."/>
            <person name="Labadie K."/>
            <person name="Alberti A."/>
            <person name="Charles M."/>
            <person name="Arnaud D."/>
            <person name="Guo H."/>
            <person name="Daviaud C."/>
            <person name="Alamery S."/>
            <person name="Jabbari K."/>
            <person name="Zhao M."/>
            <person name="Edger P.P."/>
            <person name="Chelaifa H."/>
            <person name="Tack D."/>
            <person name="Lassalle G."/>
            <person name="Mestiri I."/>
            <person name="Schnel N."/>
            <person name="Le Paslier M.C."/>
            <person name="Fan G."/>
            <person name="Renault V."/>
            <person name="Bayer P.E."/>
            <person name="Golicz A.A."/>
            <person name="Manoli S."/>
            <person name="Lee T.H."/>
            <person name="Thi V.H."/>
            <person name="Chalabi S."/>
            <person name="Hu Q."/>
            <person name="Fan C."/>
            <person name="Tollenaere R."/>
            <person name="Lu Y."/>
            <person name="Battail C."/>
            <person name="Shen J."/>
            <person name="Sidebottom C.H."/>
            <person name="Wang X."/>
            <person name="Canaguier A."/>
            <person name="Chauveau A."/>
            <person name="Berard A."/>
            <person name="Deniot G."/>
            <person name="Guan M."/>
            <person name="Liu Z."/>
            <person name="Sun F."/>
            <person name="Lim Y.P."/>
            <person name="Lyons E."/>
            <person name="Town C.D."/>
            <person name="Bancroft I."/>
            <person name="Wang X."/>
            <person name="Meng J."/>
            <person name="Ma J."/>
            <person name="Pires J.C."/>
            <person name="King G.J."/>
            <person name="Brunel D."/>
            <person name="Delourme R."/>
            <person name="Renard M."/>
            <person name="Aury J.M."/>
            <person name="Adams K.L."/>
            <person name="Batley J."/>
            <person name="Snowdon R.J."/>
            <person name="Tost J."/>
            <person name="Edwards D."/>
            <person name="Zhou Y."/>
            <person name="Hua W."/>
            <person name="Sharpe A.G."/>
            <person name="Paterson A.H."/>
            <person name="Guan C."/>
            <person name="Wincker P."/>
        </authorList>
    </citation>
    <scope>NUCLEOTIDE SEQUENCE [LARGE SCALE GENOMIC DNA]</scope>
    <source>
        <strain evidence="3">cv. Darmor-bzh</strain>
    </source>
</reference>
<protein>
    <submittedName>
        <fullName evidence="2">BnaA01g29860D protein</fullName>
    </submittedName>
</protein>
<accession>A0A078HXT7</accession>
<keyword evidence="3" id="KW-1185">Reference proteome</keyword>
<dbReference type="EMBL" id="LK032554">
    <property type="protein sequence ID" value="CDY43355.1"/>
    <property type="molecule type" value="Genomic_DNA"/>
</dbReference>
<keyword evidence="1" id="KW-0812">Transmembrane</keyword>
<sequence>MVWSPPSMCFLKSISSLLFLVSLLFFLVCVVVGTLVLKILLSWHGEKPRDINGLTKLVDKYMRLKLLSLKGRGDYYEEGLITWFGVQPSS</sequence>
<evidence type="ECO:0000313" key="3">
    <source>
        <dbReference type="Proteomes" id="UP000028999"/>
    </source>
</evidence>
<dbReference type="Gramene" id="CDY43355">
    <property type="protein sequence ID" value="CDY43355"/>
    <property type="gene ID" value="GSBRNA2T00076421001"/>
</dbReference>
<dbReference type="AlphaFoldDB" id="A0A078HXT7"/>
<dbReference type="SMR" id="A0A078HXT7"/>
<gene>
    <name evidence="2" type="primary">BnaA01g29860D</name>
    <name evidence="2" type="ORF">GSBRNA2T00076421001</name>
</gene>
<dbReference type="PaxDb" id="3708-A0A078HXT7"/>
<proteinExistence type="predicted"/>